<accession>A0A1F5NLV8</accession>
<name>A0A1F5NLV8_9BACT</name>
<dbReference type="Proteomes" id="UP000176578">
    <property type="component" value="Unassembled WGS sequence"/>
</dbReference>
<dbReference type="AlphaFoldDB" id="A0A1F5NLV8"/>
<evidence type="ECO:0000313" key="2">
    <source>
        <dbReference type="Proteomes" id="UP000176578"/>
    </source>
</evidence>
<reference evidence="1 2" key="1">
    <citation type="journal article" date="2016" name="Nat. Commun.">
        <title>Thousands of microbial genomes shed light on interconnected biogeochemical processes in an aquifer system.</title>
        <authorList>
            <person name="Anantharaman K."/>
            <person name="Brown C.T."/>
            <person name="Hug L.A."/>
            <person name="Sharon I."/>
            <person name="Castelle C.J."/>
            <person name="Probst A.J."/>
            <person name="Thomas B.C."/>
            <person name="Singh A."/>
            <person name="Wilkins M.J."/>
            <person name="Karaoz U."/>
            <person name="Brodie E.L."/>
            <person name="Williams K.H."/>
            <person name="Hubbard S.S."/>
            <person name="Banfield J.F."/>
        </authorList>
    </citation>
    <scope>NUCLEOTIDE SEQUENCE [LARGE SCALE GENOMIC DNA]</scope>
</reference>
<comment type="caution">
    <text evidence="1">The sequence shown here is derived from an EMBL/GenBank/DDBJ whole genome shotgun (WGS) entry which is preliminary data.</text>
</comment>
<dbReference type="EMBL" id="MFDZ01000005">
    <property type="protein sequence ID" value="OGE78706.1"/>
    <property type="molecule type" value="Genomic_DNA"/>
</dbReference>
<protein>
    <recommendedName>
        <fullName evidence="3">HEPN domain-containing protein</fullName>
    </recommendedName>
</protein>
<gene>
    <name evidence="1" type="ORF">A3J19_02445</name>
</gene>
<evidence type="ECO:0008006" key="3">
    <source>
        <dbReference type="Google" id="ProtNLM"/>
    </source>
</evidence>
<organism evidence="1 2">
    <name type="scientific">Candidatus Daviesbacteria bacterium RIFCSPLOWO2_02_FULL_41_8</name>
    <dbReference type="NCBI Taxonomy" id="1797798"/>
    <lineage>
        <taxon>Bacteria</taxon>
        <taxon>Candidatus Daviesiibacteriota</taxon>
    </lineage>
</organism>
<proteinExistence type="predicted"/>
<evidence type="ECO:0000313" key="1">
    <source>
        <dbReference type="EMBL" id="OGE78706.1"/>
    </source>
</evidence>
<sequence>MTKHEDLKIITEARLKTIQTLINTEDWIVAAYMMGCVLEFALKAATCKTLHLSSYPPTQFGQKSAAQKIETFFRTHEFDSLLLVSGMLDIFGFGKQFYDDWSAFTQEYLGQWTDMRYEANPQNKEWDAIKINNVYNKLNILIGEIKKRW</sequence>